<accession>A0AAV9JWJ5</accession>
<feature type="region of interest" description="Disordered" evidence="1">
    <location>
        <begin position="46"/>
        <end position="66"/>
    </location>
</feature>
<reference evidence="2 3" key="1">
    <citation type="submission" date="2021-11" db="EMBL/GenBank/DDBJ databases">
        <title>Black yeast isolated from Biological Soil Crust.</title>
        <authorList>
            <person name="Kurbessoian T."/>
        </authorList>
    </citation>
    <scope>NUCLEOTIDE SEQUENCE [LARGE SCALE GENOMIC DNA]</scope>
    <source>
        <strain evidence="2 3">CCFEE 5522</strain>
    </source>
</reference>
<dbReference type="EMBL" id="JAVFHQ010000006">
    <property type="protein sequence ID" value="KAK4548969.1"/>
    <property type="molecule type" value="Genomic_DNA"/>
</dbReference>
<dbReference type="AlphaFoldDB" id="A0AAV9JWJ5"/>
<keyword evidence="3" id="KW-1185">Reference proteome</keyword>
<comment type="caution">
    <text evidence="2">The sequence shown here is derived from an EMBL/GenBank/DDBJ whole genome shotgun (WGS) entry which is preliminary data.</text>
</comment>
<evidence type="ECO:0000256" key="1">
    <source>
        <dbReference type="SAM" id="MobiDB-lite"/>
    </source>
</evidence>
<dbReference type="Proteomes" id="UP001324427">
    <property type="component" value="Unassembled WGS sequence"/>
</dbReference>
<gene>
    <name evidence="2" type="ORF">LTR36_008742</name>
</gene>
<name>A0AAV9JWJ5_9PEZI</name>
<organism evidence="2 3">
    <name type="scientific">Oleoguttula mirabilis</name>
    <dbReference type="NCBI Taxonomy" id="1507867"/>
    <lineage>
        <taxon>Eukaryota</taxon>
        <taxon>Fungi</taxon>
        <taxon>Dikarya</taxon>
        <taxon>Ascomycota</taxon>
        <taxon>Pezizomycotina</taxon>
        <taxon>Dothideomycetes</taxon>
        <taxon>Dothideomycetidae</taxon>
        <taxon>Mycosphaerellales</taxon>
        <taxon>Teratosphaeriaceae</taxon>
        <taxon>Oleoguttula</taxon>
    </lineage>
</organism>
<sequence length="108" mass="11507">MPDALFDGRSLAVFGFRAIAYAAGSAAAADEKQSWTRMLVPQPPVTRMASHAASSSGPPEVLKSSGGRLDVRIRSRGLVENPEGVMVGFAEGASGRREGWFHAFTWVT</sequence>
<evidence type="ECO:0000313" key="3">
    <source>
        <dbReference type="Proteomes" id="UP001324427"/>
    </source>
</evidence>
<evidence type="ECO:0000313" key="2">
    <source>
        <dbReference type="EMBL" id="KAK4548969.1"/>
    </source>
</evidence>
<proteinExistence type="predicted"/>
<protein>
    <submittedName>
        <fullName evidence="2">Uncharacterized protein</fullName>
    </submittedName>
</protein>